<dbReference type="InterPro" id="IPR036045">
    <property type="entry name" value="Sec1-like_sf"/>
</dbReference>
<dbReference type="Gene3D" id="3.90.830.10">
    <property type="entry name" value="Syntaxin Binding Protein 1, Chain A, domain 2"/>
    <property type="match status" value="1"/>
</dbReference>
<organism evidence="3 4">
    <name type="scientific">Aureococcus anophagefferens</name>
    <name type="common">Harmful bloom alga</name>
    <dbReference type="NCBI Taxonomy" id="44056"/>
    <lineage>
        <taxon>Eukaryota</taxon>
        <taxon>Sar</taxon>
        <taxon>Stramenopiles</taxon>
        <taxon>Ochrophyta</taxon>
        <taxon>Pelagophyceae</taxon>
        <taxon>Pelagomonadales</taxon>
        <taxon>Pelagomonadaceae</taxon>
        <taxon>Aureococcus</taxon>
    </lineage>
</organism>
<dbReference type="InterPro" id="IPR043127">
    <property type="entry name" value="Sec-1-like_dom3a"/>
</dbReference>
<dbReference type="EMBL" id="JBBJCI010000015">
    <property type="protein sequence ID" value="KAK7254842.1"/>
    <property type="molecule type" value="Genomic_DNA"/>
</dbReference>
<comment type="caution">
    <text evidence="3">The sequence shown here is derived from an EMBL/GenBank/DDBJ whole genome shotgun (WGS) entry which is preliminary data.</text>
</comment>
<proteinExistence type="inferred from homology"/>
<dbReference type="PANTHER" id="PTHR11679">
    <property type="entry name" value="VESICLE PROTEIN SORTING-ASSOCIATED"/>
    <property type="match status" value="1"/>
</dbReference>
<gene>
    <name evidence="3" type="ORF">SO694_00134052</name>
</gene>
<dbReference type="SUPFAM" id="SSF56815">
    <property type="entry name" value="Sec1/munc18-like (SM) proteins"/>
    <property type="match status" value="1"/>
</dbReference>
<reference evidence="3 4" key="1">
    <citation type="submission" date="2024-03" db="EMBL/GenBank/DDBJ databases">
        <title>Aureococcus anophagefferens CCMP1851 and Kratosvirus quantuckense: Draft genome of a second virus-susceptible host strain in the model system.</title>
        <authorList>
            <person name="Chase E."/>
            <person name="Truchon A.R."/>
            <person name="Schepens W."/>
            <person name="Wilhelm S.W."/>
        </authorList>
    </citation>
    <scope>NUCLEOTIDE SEQUENCE [LARGE SCALE GENOMIC DNA]</scope>
    <source>
        <strain evidence="3 4">CCMP1851</strain>
    </source>
</reference>
<dbReference type="Gene3D" id="1.25.40.850">
    <property type="match status" value="1"/>
</dbReference>
<dbReference type="InterPro" id="IPR027482">
    <property type="entry name" value="Sec1-like_dom2"/>
</dbReference>
<dbReference type="InterPro" id="IPR043154">
    <property type="entry name" value="Sec-1-like_dom1"/>
</dbReference>
<sequence>MAGMAEAIDGMAGMKLGPGAAGKGGAAAAPSKACNLAGSALDLEAIRSDNKRELLELLDGVSGRKALVLDAVLGQRLNHVLSEGASSLRDHGVAYFRELRPELGTFDGEAPEHVVYLARCTVASMLTIAGHVKAALRRGEIGEASVDAPRAPKFHVFMVPRTTLLCKQILEDELVLPYVTIQAYHLDFVCFDKDVLSLECDHCFCDWNVHGDPTTLEFALAALLRLEQFFGAPRRIQAFGEAGKRVAKTYAIADWKLEQTRLRERGYFGDPDEPPMFGAKPPPYLYDDYADTRERRDVDTLVILDRRVDLVTPMVTPLTYEGLIDELMGGVRNSCVRLDADVLGDVDERKEGEPPAKPGAETTVAYALNSNDALYAEVRDLNIEKLGVHLRTRAKEIKAIQEEFRANKDASITEIHDFVKRIPGLSQNYNSVKTHVNVTEVVNKTTHGHDFRGRWNLERQMLEGDAVYDEIEDRIAQQEPPMATLRLLCLQSLCGGGIKGQAKYDFLRREVLQTYGFELIGTLYQLEKAGLLSKAKEGTVATNLLLGGADGAGSFAQLRKALKLIVDDVDPHDPRDIAYVSSGYAPLSCRLVEVLAKSGFAGLVNVLPHLPAAPPLDYAPRDYTREDLKDAFDGGGGAKLGANPHKQTRPPPPDATTGLKPVMVVFFVGGVTYAEIAALRFLSKRDDFPFRVVVAATNVCNGSTLIKSLVYEIDNKLQREPAGREDPAQIDAPP</sequence>
<evidence type="ECO:0000256" key="1">
    <source>
        <dbReference type="ARBA" id="ARBA00009884"/>
    </source>
</evidence>
<dbReference type="Gene3D" id="3.40.50.1910">
    <property type="match status" value="2"/>
</dbReference>
<evidence type="ECO:0000313" key="4">
    <source>
        <dbReference type="Proteomes" id="UP001363151"/>
    </source>
</evidence>
<evidence type="ECO:0000313" key="3">
    <source>
        <dbReference type="EMBL" id="KAK7254842.1"/>
    </source>
</evidence>
<name>A0ABR1GG50_AURAN</name>
<dbReference type="Gene3D" id="3.40.50.2060">
    <property type="match status" value="1"/>
</dbReference>
<evidence type="ECO:0000256" key="2">
    <source>
        <dbReference type="SAM" id="MobiDB-lite"/>
    </source>
</evidence>
<keyword evidence="4" id="KW-1185">Reference proteome</keyword>
<dbReference type="InterPro" id="IPR043155">
    <property type="entry name" value="VPS33_dom3b"/>
</dbReference>
<feature type="region of interest" description="Disordered" evidence="2">
    <location>
        <begin position="634"/>
        <end position="656"/>
    </location>
</feature>
<comment type="similarity">
    <text evidence="1">Belongs to the STXBP/unc-18/SEC1 family.</text>
</comment>
<dbReference type="Proteomes" id="UP001363151">
    <property type="component" value="Unassembled WGS sequence"/>
</dbReference>
<dbReference type="InterPro" id="IPR001619">
    <property type="entry name" value="Sec1-like"/>
</dbReference>
<accession>A0ABR1GG50</accession>
<protein>
    <submittedName>
        <fullName evidence="3">Vesicle docking protein</fullName>
    </submittedName>
</protein>
<dbReference type="Pfam" id="PF00995">
    <property type="entry name" value="Sec1"/>
    <property type="match status" value="1"/>
</dbReference>